<dbReference type="Gene3D" id="2.60.120.860">
    <property type="match status" value="1"/>
</dbReference>
<protein>
    <submittedName>
        <fullName evidence="2">Phage tail protein</fullName>
    </submittedName>
</protein>
<evidence type="ECO:0000313" key="2">
    <source>
        <dbReference type="EMBL" id="QES31729.1"/>
    </source>
</evidence>
<proteinExistence type="predicted"/>
<name>A0A5P2BTM2_STRVZ</name>
<gene>
    <name evidence="2" type="ORF">DEJ47_24570</name>
</gene>
<organism evidence="2 3">
    <name type="scientific">Streptomyces venezuelae</name>
    <dbReference type="NCBI Taxonomy" id="54571"/>
    <lineage>
        <taxon>Bacteria</taxon>
        <taxon>Bacillati</taxon>
        <taxon>Actinomycetota</taxon>
        <taxon>Actinomycetes</taxon>
        <taxon>Kitasatosporales</taxon>
        <taxon>Streptomycetaceae</taxon>
        <taxon>Streptomyces</taxon>
    </lineage>
</organism>
<feature type="domain" description="Siphovirus-type tail component C-terminal" evidence="1">
    <location>
        <begin position="147"/>
        <end position="242"/>
    </location>
</feature>
<dbReference type="InterPro" id="IPR054738">
    <property type="entry name" value="Siphovirus-type_tail_C"/>
</dbReference>
<dbReference type="EMBL" id="CP029193">
    <property type="protein sequence ID" value="QES31729.1"/>
    <property type="molecule type" value="Genomic_DNA"/>
</dbReference>
<dbReference type="Pfam" id="PF22768">
    <property type="entry name" value="SPP1_Dit"/>
    <property type="match status" value="1"/>
</dbReference>
<reference evidence="2 3" key="1">
    <citation type="submission" date="2018-05" db="EMBL/GenBank/DDBJ databases">
        <title>Streptomyces venezuelae.</title>
        <authorList>
            <person name="Kim W."/>
            <person name="Lee N."/>
            <person name="Cho B.-K."/>
        </authorList>
    </citation>
    <scope>NUCLEOTIDE SEQUENCE [LARGE SCALE GENOMIC DNA]</scope>
    <source>
        <strain evidence="2 3">ATCC 14583</strain>
    </source>
</reference>
<keyword evidence="3" id="KW-1185">Reference proteome</keyword>
<dbReference type="Proteomes" id="UP000323046">
    <property type="component" value="Chromosome"/>
</dbReference>
<dbReference type="OrthoDB" id="4519759at2"/>
<accession>A0A5P2BTM2</accession>
<evidence type="ECO:0000313" key="3">
    <source>
        <dbReference type="Proteomes" id="UP000323046"/>
    </source>
</evidence>
<dbReference type="AlphaFoldDB" id="A0A5P2BTM2"/>
<evidence type="ECO:0000259" key="1">
    <source>
        <dbReference type="Pfam" id="PF22768"/>
    </source>
</evidence>
<sequence>MGLPSVNVQWLEGAGDGARWRGQRVLPREIDMPLDIVGRDRQHLGQLISRLARAMAGEMRLVLVDDSGRRWSTVVYRTGGGEIDLGSGGSDIQTVLSLRAPDPYFTASGVSTQAVGGDPGTTPFLSSLASMPLAASQAIGEMTLTNNGDADVYPVWEVYGPGRDLTVKSPTGETLRWTGSLTASERLIIDTRNGSVTDAKGANRYAQLAPAPRFWTIPPGVSTADVTLIDTTAASKIVCSWRARRWMVI</sequence>